<feature type="repeat" description="PPR" evidence="3">
    <location>
        <begin position="462"/>
        <end position="496"/>
    </location>
</feature>
<feature type="repeat" description="PPR" evidence="3">
    <location>
        <begin position="357"/>
        <end position="391"/>
    </location>
</feature>
<dbReference type="NCBIfam" id="TIGR00756">
    <property type="entry name" value="PPR"/>
    <property type="match status" value="7"/>
</dbReference>
<dbReference type="PROSITE" id="PS51375">
    <property type="entry name" value="PPR"/>
    <property type="match status" value="6"/>
</dbReference>
<dbReference type="Pfam" id="PF17177">
    <property type="entry name" value="PPR_long"/>
    <property type="match status" value="1"/>
</dbReference>
<dbReference type="Gene3D" id="1.25.40.10">
    <property type="entry name" value="Tetratricopeptide repeat domain"/>
    <property type="match status" value="3"/>
</dbReference>
<dbReference type="Pfam" id="PF13041">
    <property type="entry name" value="PPR_2"/>
    <property type="match status" value="1"/>
</dbReference>
<name>A0A5D2ZVU3_GOSMU</name>
<dbReference type="PANTHER" id="PTHR47936">
    <property type="entry name" value="PPR_LONG DOMAIN-CONTAINING PROTEIN"/>
    <property type="match status" value="1"/>
</dbReference>
<accession>A0A5D2ZVU3</accession>
<dbReference type="Pfam" id="PF01535">
    <property type="entry name" value="PPR"/>
    <property type="match status" value="1"/>
</dbReference>
<gene>
    <name evidence="6" type="ORF">E1A91_A03G082200v1</name>
</gene>
<feature type="compositionally biased region" description="Low complexity" evidence="4">
    <location>
        <begin position="39"/>
        <end position="50"/>
    </location>
</feature>
<dbReference type="PANTHER" id="PTHR47936:SF1">
    <property type="entry name" value="PENTATRICOPEPTIDE REPEAT-CONTAINING PROTEIN GUN1, CHLOROPLASTIC"/>
    <property type="match status" value="1"/>
</dbReference>
<feature type="domain" description="PROP1-like PPR" evidence="5">
    <location>
        <begin position="336"/>
        <end position="489"/>
    </location>
</feature>
<dbReference type="EMBL" id="CM017638">
    <property type="protein sequence ID" value="TYJ42334.1"/>
    <property type="molecule type" value="Genomic_DNA"/>
</dbReference>
<comment type="similarity">
    <text evidence="1">Belongs to the PPR family. P subfamily.</text>
</comment>
<evidence type="ECO:0000256" key="2">
    <source>
        <dbReference type="ARBA" id="ARBA00022737"/>
    </source>
</evidence>
<dbReference type="InterPro" id="IPR002885">
    <property type="entry name" value="PPR_rpt"/>
</dbReference>
<dbReference type="GO" id="GO:0010019">
    <property type="term" value="P:chloroplast-nucleus signaling pathway"/>
    <property type="evidence" value="ECO:0007669"/>
    <property type="project" value="TreeGrafter"/>
</dbReference>
<dbReference type="Pfam" id="PF12854">
    <property type="entry name" value="PPR_1"/>
    <property type="match status" value="1"/>
</dbReference>
<feature type="repeat" description="PPR" evidence="3">
    <location>
        <begin position="322"/>
        <end position="356"/>
    </location>
</feature>
<dbReference type="InterPro" id="IPR011990">
    <property type="entry name" value="TPR-like_helical_dom_sf"/>
</dbReference>
<feature type="repeat" description="PPR" evidence="3">
    <location>
        <begin position="252"/>
        <end position="286"/>
    </location>
</feature>
<evidence type="ECO:0000313" key="7">
    <source>
        <dbReference type="Proteomes" id="UP000323597"/>
    </source>
</evidence>
<organism evidence="6 7">
    <name type="scientific">Gossypium mustelinum</name>
    <name type="common">Cotton</name>
    <name type="synonym">Gossypium caicoense</name>
    <dbReference type="NCBI Taxonomy" id="34275"/>
    <lineage>
        <taxon>Eukaryota</taxon>
        <taxon>Viridiplantae</taxon>
        <taxon>Streptophyta</taxon>
        <taxon>Embryophyta</taxon>
        <taxon>Tracheophyta</taxon>
        <taxon>Spermatophyta</taxon>
        <taxon>Magnoliopsida</taxon>
        <taxon>eudicotyledons</taxon>
        <taxon>Gunneridae</taxon>
        <taxon>Pentapetalae</taxon>
        <taxon>rosids</taxon>
        <taxon>malvids</taxon>
        <taxon>Malvales</taxon>
        <taxon>Malvaceae</taxon>
        <taxon>Malvoideae</taxon>
        <taxon>Gossypium</taxon>
    </lineage>
</organism>
<dbReference type="InterPro" id="IPR033443">
    <property type="entry name" value="PROP1-like_PPR_dom"/>
</dbReference>
<evidence type="ECO:0000256" key="3">
    <source>
        <dbReference type="PROSITE-ProRule" id="PRU00708"/>
    </source>
</evidence>
<keyword evidence="7" id="KW-1185">Reference proteome</keyword>
<evidence type="ECO:0000256" key="4">
    <source>
        <dbReference type="SAM" id="MobiDB-lite"/>
    </source>
</evidence>
<evidence type="ECO:0000313" key="6">
    <source>
        <dbReference type="EMBL" id="TYJ42334.1"/>
    </source>
</evidence>
<dbReference type="Proteomes" id="UP000323597">
    <property type="component" value="Chromosome A03"/>
</dbReference>
<feature type="repeat" description="PPR" evidence="3">
    <location>
        <begin position="392"/>
        <end position="426"/>
    </location>
</feature>
<dbReference type="GO" id="GO:0031930">
    <property type="term" value="P:mitochondria-nucleus signaling pathway"/>
    <property type="evidence" value="ECO:0007669"/>
    <property type="project" value="TreeGrafter"/>
</dbReference>
<sequence>MLRKHQTLSLASSSNPQRNLNVNSLKLFGFSALFTSTSTSTNPSASPDSSLTSELPDIPSWVSKQNTGTQPSGDDDFVIPSLATWIENHPKVRLFPTKKPETPVEKLTKILKCPYPSPAIVVQALNASDLSVSDVSVDQLLKRFSNSWISAYGVFIWAKTQSGYTHTPELYNFMVDVLGKAKMFDLLLDLIEEMKQLKGYINLDTIFKKDKELGVEKDVMALNGLLDALVKGDGVEHACEAFVELKECIPLDSSTFNILVHGFCKARRLSDARKILNEMNEHGFQPCTVSFTCFIEAYCREKDFRNVDAILDEMKEKGCRPNAVTYTIIMHARGRAGEIGKALEVYEMMKKDSCLPDSSFYSSLIFILSKTGRLKDADEIFEDMVKQGVKPNALTYNTMISSACGHSLEEKALKLLKRMEEDSCKPDISTYAPLLKMCCRKKRMKVLNFLLSHMLNNDVSIDHTTYTLLVRGLCNSGKLEQACAFFEEMVLKGMIAKSSICTMLVEKLEKEDMIEAKQKIQELVPNVKEPKITV</sequence>
<feature type="region of interest" description="Disordered" evidence="4">
    <location>
        <begin position="39"/>
        <end position="74"/>
    </location>
</feature>
<evidence type="ECO:0000259" key="5">
    <source>
        <dbReference type="Pfam" id="PF17177"/>
    </source>
</evidence>
<dbReference type="AlphaFoldDB" id="A0A5D2ZVU3"/>
<feature type="compositionally biased region" description="Polar residues" evidence="4">
    <location>
        <begin position="62"/>
        <end position="72"/>
    </location>
</feature>
<dbReference type="GO" id="GO:0009507">
    <property type="term" value="C:chloroplast"/>
    <property type="evidence" value="ECO:0007669"/>
    <property type="project" value="TreeGrafter"/>
</dbReference>
<protein>
    <recommendedName>
        <fullName evidence="5">PROP1-like PPR domain-containing protein</fullName>
    </recommendedName>
</protein>
<reference evidence="6 7" key="1">
    <citation type="submission" date="2019-07" db="EMBL/GenBank/DDBJ databases">
        <title>WGS assembly of Gossypium mustelinum.</title>
        <authorList>
            <person name="Chen Z.J."/>
            <person name="Sreedasyam A."/>
            <person name="Ando A."/>
            <person name="Song Q."/>
            <person name="De L."/>
            <person name="Hulse-Kemp A."/>
            <person name="Ding M."/>
            <person name="Ye W."/>
            <person name="Kirkbride R."/>
            <person name="Jenkins J."/>
            <person name="Plott C."/>
            <person name="Lovell J."/>
            <person name="Lin Y.-M."/>
            <person name="Vaughn R."/>
            <person name="Liu B."/>
            <person name="Li W."/>
            <person name="Simpson S."/>
            <person name="Scheffler B."/>
            <person name="Saski C."/>
            <person name="Grover C."/>
            <person name="Hu G."/>
            <person name="Conover J."/>
            <person name="Carlson J."/>
            <person name="Shu S."/>
            <person name="Boston L."/>
            <person name="Williams M."/>
            <person name="Peterson D."/>
            <person name="Mcgee K."/>
            <person name="Jones D."/>
            <person name="Wendel J."/>
            <person name="Stelly D."/>
            <person name="Grimwood J."/>
            <person name="Schmutz J."/>
        </authorList>
    </citation>
    <scope>NUCLEOTIDE SEQUENCE [LARGE SCALE GENOMIC DNA]</scope>
    <source>
        <strain evidence="6">1408120.09</strain>
    </source>
</reference>
<feature type="repeat" description="PPR" evidence="3">
    <location>
        <begin position="287"/>
        <end position="321"/>
    </location>
</feature>
<proteinExistence type="inferred from homology"/>
<evidence type="ECO:0000256" key="1">
    <source>
        <dbReference type="ARBA" id="ARBA00007626"/>
    </source>
</evidence>
<keyword evidence="2" id="KW-0677">Repeat</keyword>